<evidence type="ECO:0000256" key="5">
    <source>
        <dbReference type="RuleBase" id="RU369086"/>
    </source>
</evidence>
<feature type="region of interest" description="Disordered" evidence="6">
    <location>
        <begin position="64"/>
        <end position="90"/>
    </location>
</feature>
<proteinExistence type="predicted"/>
<sequence length="260" mass="28316">MAPIEEPDTSLLHVTRISQYVPLPPISLHAALPAISAEVFSPLLLSYYPPAKGVVLAYEDVSLSSQPPKTASPSTHKSRHRQAPDADDLERLAEQEEGVVLTRCVDEYMAPYVWATASLLIWRPAPNTYLDATLTHASATHITLAHLNTFAITVLKESLPADWSWHAEKANKKTKGFDGKIADEGGWWMDGELGEVKKGTGMRVRVREWDVRGGKGKGVLRVDGSLLSVEEERKKGARKVGKAAVGRNGGATEGEGMEVD</sequence>
<feature type="domain" description="RPA43 OB" evidence="7">
    <location>
        <begin position="124"/>
        <end position="227"/>
    </location>
</feature>
<keyword evidence="3 5" id="KW-0804">Transcription</keyword>
<dbReference type="Gene3D" id="2.40.50.1060">
    <property type="match status" value="1"/>
</dbReference>
<dbReference type="InterPro" id="IPR041178">
    <property type="entry name" value="RPA43_OB"/>
</dbReference>
<gene>
    <name evidence="8" type="ORF">SLS60_007274</name>
</gene>
<dbReference type="Pfam" id="PF17875">
    <property type="entry name" value="RPA43_OB"/>
    <property type="match status" value="1"/>
</dbReference>
<dbReference type="EMBL" id="JAKJXO020000010">
    <property type="protein sequence ID" value="KAL1599471.1"/>
    <property type="molecule type" value="Genomic_DNA"/>
</dbReference>
<evidence type="ECO:0000259" key="7">
    <source>
        <dbReference type="Pfam" id="PF17875"/>
    </source>
</evidence>
<feature type="compositionally biased region" description="Polar residues" evidence="6">
    <location>
        <begin position="64"/>
        <end position="75"/>
    </location>
</feature>
<feature type="region of interest" description="Disordered" evidence="6">
    <location>
        <begin position="233"/>
        <end position="260"/>
    </location>
</feature>
<dbReference type="PANTHER" id="PTHR12709">
    <property type="entry name" value="DNA-DIRECTED RNA POLYMERASE II, III"/>
    <property type="match status" value="1"/>
</dbReference>
<evidence type="ECO:0000256" key="2">
    <source>
        <dbReference type="ARBA" id="ARBA00022478"/>
    </source>
</evidence>
<evidence type="ECO:0000313" key="9">
    <source>
        <dbReference type="Proteomes" id="UP001521785"/>
    </source>
</evidence>
<dbReference type="InterPro" id="IPR036898">
    <property type="entry name" value="RNA_pol_Rpb7-like_N_sf"/>
</dbReference>
<organism evidence="8 9">
    <name type="scientific">Paraconiothyrium brasiliense</name>
    <dbReference type="NCBI Taxonomy" id="300254"/>
    <lineage>
        <taxon>Eukaryota</taxon>
        <taxon>Fungi</taxon>
        <taxon>Dikarya</taxon>
        <taxon>Ascomycota</taxon>
        <taxon>Pezizomycotina</taxon>
        <taxon>Dothideomycetes</taxon>
        <taxon>Pleosporomycetidae</taxon>
        <taxon>Pleosporales</taxon>
        <taxon>Massarineae</taxon>
        <taxon>Didymosphaeriaceae</taxon>
        <taxon>Paraconiothyrium</taxon>
    </lineage>
</organism>
<dbReference type="InterPro" id="IPR045113">
    <property type="entry name" value="Rpb7-like"/>
</dbReference>
<keyword evidence="2 5" id="KW-0240">DNA-directed RNA polymerase</keyword>
<dbReference type="Gene3D" id="3.30.1490.120">
    <property type="entry name" value="RNA polymerase Rpb7-like, N-terminal domain"/>
    <property type="match status" value="1"/>
</dbReference>
<comment type="subcellular location">
    <subcellularLocation>
        <location evidence="1 5">Nucleus</location>
    </subcellularLocation>
</comment>
<evidence type="ECO:0000313" key="8">
    <source>
        <dbReference type="EMBL" id="KAL1599471.1"/>
    </source>
</evidence>
<evidence type="ECO:0000256" key="6">
    <source>
        <dbReference type="SAM" id="MobiDB-lite"/>
    </source>
</evidence>
<accession>A0ABR3R4X0</accession>
<name>A0ABR3R4X0_9PLEO</name>
<evidence type="ECO:0000256" key="1">
    <source>
        <dbReference type="ARBA" id="ARBA00004123"/>
    </source>
</evidence>
<evidence type="ECO:0000256" key="3">
    <source>
        <dbReference type="ARBA" id="ARBA00023163"/>
    </source>
</evidence>
<protein>
    <recommendedName>
        <fullName evidence="5">DNA-directed RNA polymerase subunit</fullName>
    </recommendedName>
</protein>
<keyword evidence="4 5" id="KW-0539">Nucleus</keyword>
<comment type="function">
    <text evidence="5">DNA-dependent RNA polymerase which catalyzes the transcription of DNA into RNA using the four ribonucleoside triphosphates as substrates.</text>
</comment>
<evidence type="ECO:0000256" key="4">
    <source>
        <dbReference type="ARBA" id="ARBA00023242"/>
    </source>
</evidence>
<reference evidence="8 9" key="1">
    <citation type="submission" date="2024-02" db="EMBL/GenBank/DDBJ databases">
        <title>De novo assembly and annotation of 12 fungi associated with fruit tree decline syndrome in Ontario, Canada.</title>
        <authorList>
            <person name="Sulman M."/>
            <person name="Ellouze W."/>
            <person name="Ilyukhin E."/>
        </authorList>
    </citation>
    <scope>NUCLEOTIDE SEQUENCE [LARGE SCALE GENOMIC DNA]</scope>
    <source>
        <strain evidence="8 9">M42-189</strain>
    </source>
</reference>
<comment type="caution">
    <text evidence="8">The sequence shown here is derived from an EMBL/GenBank/DDBJ whole genome shotgun (WGS) entry which is preliminary data.</text>
</comment>
<dbReference type="Proteomes" id="UP001521785">
    <property type="component" value="Unassembled WGS sequence"/>
</dbReference>
<dbReference type="PANTHER" id="PTHR12709:SF5">
    <property type="entry name" value="DNA-DIRECTED RNA POLYMERASE I SUBUNIT RPA43"/>
    <property type="match status" value="1"/>
</dbReference>
<keyword evidence="9" id="KW-1185">Reference proteome</keyword>